<dbReference type="InterPro" id="IPR051159">
    <property type="entry name" value="Hexapeptide_acetyltransf"/>
</dbReference>
<dbReference type="InterPro" id="IPR001451">
    <property type="entry name" value="Hexapep"/>
</dbReference>
<dbReference type="RefSeq" id="WP_122217997.1">
    <property type="nucleotide sequence ID" value="NZ_RDCJ01000121.1"/>
</dbReference>
<protein>
    <submittedName>
        <fullName evidence="3">Acyltransferase</fullName>
    </submittedName>
</protein>
<dbReference type="Pfam" id="PF00132">
    <property type="entry name" value="Hexapep"/>
    <property type="match status" value="1"/>
</dbReference>
<evidence type="ECO:0000313" key="4">
    <source>
        <dbReference type="Proteomes" id="UP000276249"/>
    </source>
</evidence>
<keyword evidence="3" id="KW-0012">Acyltransferase</keyword>
<dbReference type="PROSITE" id="PS00101">
    <property type="entry name" value="HEXAPEP_TRANSFERASES"/>
    <property type="match status" value="1"/>
</dbReference>
<dbReference type="GO" id="GO:0016746">
    <property type="term" value="F:acyltransferase activity"/>
    <property type="evidence" value="ECO:0007669"/>
    <property type="project" value="UniProtKB-KW"/>
</dbReference>
<accession>A0ABD7IJX3</accession>
<comment type="caution">
    <text evidence="3">The sequence shown here is derived from an EMBL/GenBank/DDBJ whole genome shotgun (WGS) entry which is preliminary data.</text>
</comment>
<organism evidence="3 4">
    <name type="scientific">Lactiplantibacillus pentosus</name>
    <name type="common">Lactobacillus pentosus</name>
    <dbReference type="NCBI Taxonomy" id="1589"/>
    <lineage>
        <taxon>Bacteria</taxon>
        <taxon>Bacillati</taxon>
        <taxon>Bacillota</taxon>
        <taxon>Bacilli</taxon>
        <taxon>Lactobacillales</taxon>
        <taxon>Lactobacillaceae</taxon>
        <taxon>Lactiplantibacillus</taxon>
    </lineage>
</organism>
<reference evidence="3 4" key="1">
    <citation type="submission" date="2018-10" db="EMBL/GenBank/DDBJ databases">
        <title>Genome sequences of five Lactobacillus pentosus strains isolated from brines of traditionally fermented spanish-style green table olives and differences between them.</title>
        <authorList>
            <person name="Jimenez Diaz R."/>
        </authorList>
    </citation>
    <scope>NUCLEOTIDE SEQUENCE [LARGE SCALE GENOMIC DNA]</scope>
    <source>
        <strain evidence="3 4">IG10</strain>
    </source>
</reference>
<sequence length="176" mass="19426">MRNILVMIISWIRSVIFQLEYGRRVDVAVPQRRFEGGLDIKVENEGSIKIGVRNNFRKHCHLIASRTGTINIGKANFFNYNVSITSLNKVIIGDNCKFANNVVIVDHDHDFRNGNVGYHTKPVVIKNNVWIGANVVITKGVTIGSHAVIAAGAVVVKDVPDHTVVGGVPAKEITRF</sequence>
<dbReference type="InterPro" id="IPR011004">
    <property type="entry name" value="Trimer_LpxA-like_sf"/>
</dbReference>
<dbReference type="Proteomes" id="UP000276249">
    <property type="component" value="Unassembled WGS sequence"/>
</dbReference>
<dbReference type="Gene3D" id="2.160.10.10">
    <property type="entry name" value="Hexapeptide repeat proteins"/>
    <property type="match status" value="1"/>
</dbReference>
<evidence type="ECO:0000313" key="3">
    <source>
        <dbReference type="EMBL" id="RMW41813.1"/>
    </source>
</evidence>
<dbReference type="InterPro" id="IPR018357">
    <property type="entry name" value="Hexapep_transf_CS"/>
</dbReference>
<keyword evidence="1" id="KW-0808">Transferase</keyword>
<dbReference type="EMBL" id="RDCJ01000121">
    <property type="protein sequence ID" value="RMW41813.1"/>
    <property type="molecule type" value="Genomic_DNA"/>
</dbReference>
<evidence type="ECO:0000256" key="1">
    <source>
        <dbReference type="ARBA" id="ARBA00022679"/>
    </source>
</evidence>
<evidence type="ECO:0000256" key="2">
    <source>
        <dbReference type="ARBA" id="ARBA00022737"/>
    </source>
</evidence>
<dbReference type="PANTHER" id="PTHR23416">
    <property type="entry name" value="SIALIC ACID SYNTHASE-RELATED"/>
    <property type="match status" value="1"/>
</dbReference>
<dbReference type="CDD" id="cd04647">
    <property type="entry name" value="LbH_MAT_like"/>
    <property type="match status" value="1"/>
</dbReference>
<gene>
    <name evidence="3" type="ORF">D6U18_17615</name>
</gene>
<dbReference type="SUPFAM" id="SSF51161">
    <property type="entry name" value="Trimeric LpxA-like enzymes"/>
    <property type="match status" value="1"/>
</dbReference>
<dbReference type="Pfam" id="PF14602">
    <property type="entry name" value="Hexapep_2"/>
    <property type="match status" value="1"/>
</dbReference>
<dbReference type="AlphaFoldDB" id="A0ABD7IJX3"/>
<name>A0ABD7IJX3_LACPE</name>
<proteinExistence type="predicted"/>
<keyword evidence="2" id="KW-0677">Repeat</keyword>